<evidence type="ECO:0000256" key="1">
    <source>
        <dbReference type="SAM" id="SignalP"/>
    </source>
</evidence>
<feature type="chain" id="PRO_5016730697" description="Bacteriophage N4 adsorption protein A C-terminal domain-containing protein" evidence="1">
    <location>
        <begin position="27"/>
        <end position="677"/>
    </location>
</feature>
<name>A0A373F9A7_COMTE</name>
<evidence type="ECO:0000313" key="3">
    <source>
        <dbReference type="EMBL" id="RGE40761.1"/>
    </source>
</evidence>
<feature type="signal peptide" evidence="1">
    <location>
        <begin position="1"/>
        <end position="26"/>
    </location>
</feature>
<accession>A0A373F9A7</accession>
<feature type="domain" description="Bacteriophage N4 adsorption protein A C-terminal" evidence="2">
    <location>
        <begin position="503"/>
        <end position="673"/>
    </location>
</feature>
<evidence type="ECO:0000259" key="2">
    <source>
        <dbReference type="Pfam" id="PF13283"/>
    </source>
</evidence>
<dbReference type="EMBL" id="QURR01000033">
    <property type="protein sequence ID" value="RGE40761.1"/>
    <property type="molecule type" value="Genomic_DNA"/>
</dbReference>
<evidence type="ECO:0000313" key="4">
    <source>
        <dbReference type="Proteomes" id="UP000261948"/>
    </source>
</evidence>
<keyword evidence="4" id="KW-1185">Reference proteome</keyword>
<organism evidence="3 4">
    <name type="scientific">Comamonas testosteroni</name>
    <name type="common">Pseudomonas testosteroni</name>
    <dbReference type="NCBI Taxonomy" id="285"/>
    <lineage>
        <taxon>Bacteria</taxon>
        <taxon>Pseudomonadati</taxon>
        <taxon>Pseudomonadota</taxon>
        <taxon>Betaproteobacteria</taxon>
        <taxon>Burkholderiales</taxon>
        <taxon>Comamonadaceae</taxon>
        <taxon>Comamonas</taxon>
    </lineage>
</organism>
<dbReference type="InterPro" id="IPR025137">
    <property type="entry name" value="NfrA_C"/>
</dbReference>
<gene>
    <name evidence="3" type="ORF">DZC30_19790</name>
</gene>
<dbReference type="AlphaFoldDB" id="A0A373F9A7"/>
<dbReference type="Gene3D" id="1.25.40.10">
    <property type="entry name" value="Tetratricopeptide repeat domain"/>
    <property type="match status" value="1"/>
</dbReference>
<comment type="caution">
    <text evidence="3">The sequence shown here is derived from an EMBL/GenBank/DDBJ whole genome shotgun (WGS) entry which is preliminary data.</text>
</comment>
<dbReference type="SUPFAM" id="SSF48452">
    <property type="entry name" value="TPR-like"/>
    <property type="match status" value="1"/>
</dbReference>
<keyword evidence="1" id="KW-0732">Signal</keyword>
<proteinExistence type="predicted"/>
<dbReference type="InterPro" id="IPR011990">
    <property type="entry name" value="TPR-like_helical_dom_sf"/>
</dbReference>
<dbReference type="OrthoDB" id="7399085at2"/>
<reference evidence="3 4" key="1">
    <citation type="submission" date="2018-08" db="EMBL/GenBank/DDBJ databases">
        <title>Comamonas testosteroni strain SWCO2.</title>
        <authorList>
            <person name="Jiang N."/>
            <person name="Zhang X.Z."/>
        </authorList>
    </citation>
    <scope>NUCLEOTIDE SEQUENCE [LARGE SCALE GENOMIC DNA]</scope>
    <source>
        <strain evidence="3 4">SWCO2</strain>
    </source>
</reference>
<sequence length="677" mass="73525">MSKRLNTLHALLAAGVLAVSASNAVAAEPALTGAAWRHADQAYKAYAKGDFEKAVKQAQAARRLRPDVERLQHLEIQSLLALSAAKNARTVQLEEQRAQELAQQAYARAQQAEQSKAAAADIQQALKINPQPLPWHVLLARLLLADQRWAEVVAAADAGLRIHASEPALQQAKAYALHQQGKSEQALQLLDQTLVQSQGLSADDRASLLRQSVDAALVSGQFAQAESGLQQLQLVSAKDAAARQPLLQASVALPLHISVPDLACSPESICTARYAFDIEQGLANAAYAAANAKQWAQVQPLSEQLLKLQPAKGAYWQLSIAALQGQDQVDAARAKAQQALQSMQGQDSGLKPAELAQIAHTAGDKQAEAQFYNLAEQAKNIPAAQLEDAAYAAEHVGDAPAAVRRHVAALDSADAGQIQLTPQQRQDLRLSVGDLDREWGSSAGVFSSRGSTQPGGQSAASGYRSVQTVGDVYWRPQALRGDGTYVDLYSRYMGNLRSVPQDAQGWESSQLTLGVRAKPFGSQNFIVAAERWVKLGDASRNDWLLRAAYSYTKDIYGPVNRDRWMTGDLYLEAGRFLESREKYATGELRYGPQWRLQGSDTGDWGLWGYGVAAAEYNSGFRRSSASSAGVGVSLRRWLREDRTHAGRSWVDLTLQYRVHLGGDDRASGLVARASWYY</sequence>
<dbReference type="Pfam" id="PF13283">
    <property type="entry name" value="NfrA_C"/>
    <property type="match status" value="1"/>
</dbReference>
<dbReference type="Proteomes" id="UP000261948">
    <property type="component" value="Unassembled WGS sequence"/>
</dbReference>
<protein>
    <recommendedName>
        <fullName evidence="2">Bacteriophage N4 adsorption protein A C-terminal domain-containing protein</fullName>
    </recommendedName>
</protein>